<comment type="caution">
    <text evidence="3">The sequence shown here is derived from an EMBL/GenBank/DDBJ whole genome shotgun (WGS) entry which is preliminary data.</text>
</comment>
<dbReference type="EMBL" id="JBANRG010000007">
    <property type="protein sequence ID" value="KAK7464871.1"/>
    <property type="molecule type" value="Genomic_DNA"/>
</dbReference>
<evidence type="ECO:0000313" key="4">
    <source>
        <dbReference type="Proteomes" id="UP001498398"/>
    </source>
</evidence>
<keyword evidence="4" id="KW-1185">Reference proteome</keyword>
<evidence type="ECO:0000256" key="1">
    <source>
        <dbReference type="SAM" id="MobiDB-lite"/>
    </source>
</evidence>
<feature type="region of interest" description="Disordered" evidence="1">
    <location>
        <begin position="81"/>
        <end position="132"/>
    </location>
</feature>
<dbReference type="Proteomes" id="UP001498398">
    <property type="component" value="Unassembled WGS sequence"/>
</dbReference>
<feature type="compositionally biased region" description="Polar residues" evidence="1">
    <location>
        <begin position="102"/>
        <end position="116"/>
    </location>
</feature>
<organism evidence="3 4">
    <name type="scientific">Marasmiellus scandens</name>
    <dbReference type="NCBI Taxonomy" id="2682957"/>
    <lineage>
        <taxon>Eukaryota</taxon>
        <taxon>Fungi</taxon>
        <taxon>Dikarya</taxon>
        <taxon>Basidiomycota</taxon>
        <taxon>Agaricomycotina</taxon>
        <taxon>Agaricomycetes</taxon>
        <taxon>Agaricomycetidae</taxon>
        <taxon>Agaricales</taxon>
        <taxon>Marasmiineae</taxon>
        <taxon>Omphalotaceae</taxon>
        <taxon>Marasmiellus</taxon>
    </lineage>
</organism>
<dbReference type="Pfam" id="PF13961">
    <property type="entry name" value="DUF4219"/>
    <property type="match status" value="1"/>
</dbReference>
<reference evidence="3 4" key="1">
    <citation type="submission" date="2024-01" db="EMBL/GenBank/DDBJ databases">
        <title>A draft genome for the cacao thread blight pathogen Marasmiellus scandens.</title>
        <authorList>
            <person name="Baruah I.K."/>
            <person name="Leung J."/>
            <person name="Bukari Y."/>
            <person name="Amoako-Attah I."/>
            <person name="Meinhardt L.W."/>
            <person name="Bailey B.A."/>
            <person name="Cohen S.P."/>
        </authorList>
    </citation>
    <scope>NUCLEOTIDE SEQUENCE [LARGE SCALE GENOMIC DNA]</scope>
    <source>
        <strain evidence="3 4">GH-19</strain>
    </source>
</reference>
<dbReference type="InterPro" id="IPR025314">
    <property type="entry name" value="DUF4219"/>
</dbReference>
<protein>
    <recommendedName>
        <fullName evidence="2">DUF4219 domain-containing protein</fullName>
    </recommendedName>
</protein>
<sequence length="132" mass="14419">MSSNNNSTWSHLATLDTRNWKKWSQLMKAYLQSNECWEAVEKTQDEYCGTSPQGRVVHYPAVLAQAAIAPQPAVPARAAVPEGPCQQAQPAVEGRPAVQGSPARTETIPPSASEMESYNKKVSKYTKMNGKA</sequence>
<evidence type="ECO:0000313" key="3">
    <source>
        <dbReference type="EMBL" id="KAK7464871.1"/>
    </source>
</evidence>
<proteinExistence type="predicted"/>
<evidence type="ECO:0000259" key="2">
    <source>
        <dbReference type="Pfam" id="PF13961"/>
    </source>
</evidence>
<name>A0ABR1JQ40_9AGAR</name>
<accession>A0ABR1JQ40</accession>
<feature type="domain" description="DUF4219" evidence="2">
    <location>
        <begin position="15"/>
        <end position="41"/>
    </location>
</feature>
<gene>
    <name evidence="3" type="ORF">VKT23_006078</name>
</gene>